<dbReference type="AlphaFoldDB" id="A0A4P2VMI0"/>
<dbReference type="Gene3D" id="3.30.1330.230">
    <property type="match status" value="1"/>
</dbReference>
<name>A0A4P2VMI0_FLUSA</name>
<protein>
    <recommendedName>
        <fullName evidence="1">YcaO domain-containing protein</fullName>
    </recommendedName>
</protein>
<dbReference type="RefSeq" id="WP_172603834.1">
    <property type="nucleotide sequence ID" value="NZ_AP019368.1"/>
</dbReference>
<evidence type="ECO:0000259" key="1">
    <source>
        <dbReference type="PROSITE" id="PS51664"/>
    </source>
</evidence>
<dbReference type="Gene3D" id="2.60.120.620">
    <property type="entry name" value="q2cbj1_9rhob like domain"/>
    <property type="match status" value="1"/>
</dbReference>
<dbReference type="Pfam" id="PF05721">
    <property type="entry name" value="PhyH"/>
    <property type="match status" value="1"/>
</dbReference>
<evidence type="ECO:0000313" key="2">
    <source>
        <dbReference type="EMBL" id="BBH53080.1"/>
    </source>
</evidence>
<dbReference type="SUPFAM" id="SSF51197">
    <property type="entry name" value="Clavaminate synthase-like"/>
    <property type="match status" value="1"/>
</dbReference>
<keyword evidence="3" id="KW-1185">Reference proteome</keyword>
<gene>
    <name evidence="2" type="ORF">JCM31447_15230</name>
</gene>
<dbReference type="InterPro" id="IPR003776">
    <property type="entry name" value="YcaO-like_dom"/>
</dbReference>
<sequence>MIENGYLIQDAFFQSKECDYLVSKMKSYVNKKFDSVTVLNQADLIVPEINDFLNCEKLINLVEHHMNNKVILASSEFYVHSLQRKPYYDSLQISSEPKNKILSVWIALDDVTPVNGPMYYYPKSHVRNYVSLKERVDNAKYTVINTSAFFDSIYDEDLRDFNFNKNIRKVFLPKKGDLMLMHGNLIHGESDIYNFSKTRPSLIGYFLIKNEKNYFYSDYPVTKVAKTFEQPRQGLLPKILLTDYTDIQNQEITPERAITTTNAIQNLFMFLKDNQFQIDLNSIGEKIISYECKIKQSNLVNSYGYGKGSTQVQSMASAMFESFEHLIGKGFFVNEETTLYISVKEAFQNWVCFPEKILEKCKNNEEPLLWDIFNGFNIKENLIVPSIILDTPGGNRSQIGNFPFGELDGAYSNSGTASGSTYEEAILHSLNELIERDAHSLLLLKTFCRNKPCNLKIIDKVTLPEKLGSLLLECEAEVGSSFTLINMTTDFNLPAIACFAHSVEGTMRPLLGFGCSPSADYAIERAILETVQTWHSYLRDKESFLVKWNSIDKNAEIFPRIKYASQENYQAIIDKGFYEIINYSTLSKLSEIHFSINGSNLNISFVLDKIVGIFSNMAMHIYVKKLFSDKKTGITCVRSIVRELEIFNLVTVGLITAPGNRGIKALQD</sequence>
<dbReference type="GO" id="GO:0016706">
    <property type="term" value="F:2-oxoglutarate-dependent dioxygenase activity"/>
    <property type="evidence" value="ECO:0007669"/>
    <property type="project" value="UniProtKB-ARBA"/>
</dbReference>
<dbReference type="PANTHER" id="PTHR37809">
    <property type="entry name" value="RIBOSOMAL PROTEIN S12 METHYLTHIOTRANSFERASE ACCESSORY FACTOR YCAO"/>
    <property type="match status" value="1"/>
</dbReference>
<dbReference type="PANTHER" id="PTHR37809:SF1">
    <property type="entry name" value="RIBOSOMAL PROTEIN S12 METHYLTHIOTRANSFERASE ACCESSORY FACTOR YCAO"/>
    <property type="match status" value="1"/>
</dbReference>
<dbReference type="PROSITE" id="PS51664">
    <property type="entry name" value="YCAO"/>
    <property type="match status" value="1"/>
</dbReference>
<dbReference type="InterPro" id="IPR008775">
    <property type="entry name" value="Phytyl_CoA_dOase-like"/>
</dbReference>
<evidence type="ECO:0000313" key="3">
    <source>
        <dbReference type="Proteomes" id="UP000291236"/>
    </source>
</evidence>
<organism evidence="2 3">
    <name type="scientific">Fluviispira sanaruensis</name>
    <dbReference type="NCBI Taxonomy" id="2493639"/>
    <lineage>
        <taxon>Bacteria</taxon>
        <taxon>Pseudomonadati</taxon>
        <taxon>Bdellovibrionota</taxon>
        <taxon>Oligoflexia</taxon>
        <taxon>Silvanigrellales</taxon>
        <taxon>Silvanigrellaceae</taxon>
        <taxon>Fluviispira</taxon>
    </lineage>
</organism>
<dbReference type="Proteomes" id="UP000291236">
    <property type="component" value="Chromosome"/>
</dbReference>
<accession>A0A4P2VMI0</accession>
<dbReference type="EMBL" id="AP019368">
    <property type="protein sequence ID" value="BBH53080.1"/>
    <property type="molecule type" value="Genomic_DNA"/>
</dbReference>
<dbReference type="KEGG" id="sbf:JCM31447_15230"/>
<reference evidence="2 3" key="1">
    <citation type="submission" date="2018-12" db="EMBL/GenBank/DDBJ databases">
        <title>Rubrispira sanarue gen. nov., sp., nov., a member of the order Silvanigrellales, isolated from a brackish lake in Hamamatsu Japan.</title>
        <authorList>
            <person name="Maejima Y."/>
            <person name="Iino T."/>
            <person name="Muraguchi Y."/>
            <person name="Fukuda K."/>
            <person name="Nojiri H."/>
            <person name="Ohkuma M."/>
            <person name="Moriuchi R."/>
            <person name="Dohra H."/>
            <person name="Kimbara K."/>
            <person name="Shintani M."/>
        </authorList>
    </citation>
    <scope>NUCLEOTIDE SEQUENCE [LARGE SCALE GENOMIC DNA]</scope>
    <source>
        <strain evidence="2 3">RF1110005</strain>
    </source>
</reference>
<feature type="domain" description="YcaO" evidence="1">
    <location>
        <begin position="306"/>
        <end position="668"/>
    </location>
</feature>
<dbReference type="Pfam" id="PF02624">
    <property type="entry name" value="YcaO"/>
    <property type="match status" value="1"/>
</dbReference>
<proteinExistence type="predicted"/>